<proteinExistence type="predicted"/>
<organism evidence="2 3">
    <name type="scientific">Virgisporangium ochraceum</name>
    <dbReference type="NCBI Taxonomy" id="65505"/>
    <lineage>
        <taxon>Bacteria</taxon>
        <taxon>Bacillati</taxon>
        <taxon>Actinomycetota</taxon>
        <taxon>Actinomycetes</taxon>
        <taxon>Micromonosporales</taxon>
        <taxon>Micromonosporaceae</taxon>
        <taxon>Virgisporangium</taxon>
    </lineage>
</organism>
<sequence>MTVSFGSSVSPHLVHIGELALDLGIRAIRALTCFATATLVRASGQAGTYAASLGDRVAADQELVARWGVGNTEDGEQIADMPSRPGAGGLRRSPSALPGTGSASSSNSRCHGAGLAYSVSHPHLTERNGPPPTSLVGGGPLAPAAQLILATAERSDFLYASTIAWSIGPWPPS</sequence>
<dbReference type="AlphaFoldDB" id="A0A8J3ZZ56"/>
<gene>
    <name evidence="2" type="ORF">Voc01_077710</name>
</gene>
<accession>A0A8J3ZZ56</accession>
<evidence type="ECO:0000256" key="1">
    <source>
        <dbReference type="SAM" id="MobiDB-lite"/>
    </source>
</evidence>
<feature type="region of interest" description="Disordered" evidence="1">
    <location>
        <begin position="70"/>
        <end position="109"/>
    </location>
</feature>
<reference evidence="2" key="1">
    <citation type="submission" date="2021-01" db="EMBL/GenBank/DDBJ databases">
        <title>Whole genome shotgun sequence of Virgisporangium ochraceum NBRC 16418.</title>
        <authorList>
            <person name="Komaki H."/>
            <person name="Tamura T."/>
        </authorList>
    </citation>
    <scope>NUCLEOTIDE SEQUENCE</scope>
    <source>
        <strain evidence="2">NBRC 16418</strain>
    </source>
</reference>
<keyword evidence="3" id="KW-1185">Reference proteome</keyword>
<protein>
    <submittedName>
        <fullName evidence="2">Uncharacterized protein</fullName>
    </submittedName>
</protein>
<evidence type="ECO:0000313" key="3">
    <source>
        <dbReference type="Proteomes" id="UP000635606"/>
    </source>
</evidence>
<dbReference type="Proteomes" id="UP000635606">
    <property type="component" value="Unassembled WGS sequence"/>
</dbReference>
<name>A0A8J3ZZ56_9ACTN</name>
<dbReference type="EMBL" id="BOPH01000105">
    <property type="protein sequence ID" value="GIJ72854.1"/>
    <property type="molecule type" value="Genomic_DNA"/>
</dbReference>
<comment type="caution">
    <text evidence="2">The sequence shown here is derived from an EMBL/GenBank/DDBJ whole genome shotgun (WGS) entry which is preliminary data.</text>
</comment>
<evidence type="ECO:0000313" key="2">
    <source>
        <dbReference type="EMBL" id="GIJ72854.1"/>
    </source>
</evidence>